<proteinExistence type="predicted"/>
<evidence type="ECO:0000313" key="2">
    <source>
        <dbReference type="Proteomes" id="UP000823388"/>
    </source>
</evidence>
<accession>A0A8T0TI08</accession>
<organism evidence="1 2">
    <name type="scientific">Panicum virgatum</name>
    <name type="common">Blackwell switchgrass</name>
    <dbReference type="NCBI Taxonomy" id="38727"/>
    <lineage>
        <taxon>Eukaryota</taxon>
        <taxon>Viridiplantae</taxon>
        <taxon>Streptophyta</taxon>
        <taxon>Embryophyta</taxon>
        <taxon>Tracheophyta</taxon>
        <taxon>Spermatophyta</taxon>
        <taxon>Magnoliopsida</taxon>
        <taxon>Liliopsida</taxon>
        <taxon>Poales</taxon>
        <taxon>Poaceae</taxon>
        <taxon>PACMAD clade</taxon>
        <taxon>Panicoideae</taxon>
        <taxon>Panicodae</taxon>
        <taxon>Paniceae</taxon>
        <taxon>Panicinae</taxon>
        <taxon>Panicum</taxon>
        <taxon>Panicum sect. Hiantes</taxon>
    </lineage>
</organism>
<dbReference type="AlphaFoldDB" id="A0A8T0TI08"/>
<reference evidence="1" key="1">
    <citation type="submission" date="2020-05" db="EMBL/GenBank/DDBJ databases">
        <title>WGS assembly of Panicum virgatum.</title>
        <authorList>
            <person name="Lovell J.T."/>
            <person name="Jenkins J."/>
            <person name="Shu S."/>
            <person name="Juenger T.E."/>
            <person name="Schmutz J."/>
        </authorList>
    </citation>
    <scope>NUCLEOTIDE SEQUENCE</scope>
    <source>
        <strain evidence="1">AP13</strain>
    </source>
</reference>
<evidence type="ECO:0000313" key="1">
    <source>
        <dbReference type="EMBL" id="KAG2611481.1"/>
    </source>
</evidence>
<keyword evidence="2" id="KW-1185">Reference proteome</keyword>
<gene>
    <name evidence="1" type="ORF">PVAP13_4KG170410</name>
</gene>
<sequence>MFLPIRGRLGTLLFPAMGSGSRLLRFLATADFLSGCWLAGWWWRIRSSSFSVDGMADELSTESMCRRCVGAQGFAACPTSWDPLAKRKVDLAGRCSSVGVAGVVEDDQSSLGCVHIFLLYQGVFPKKAGLYCASI</sequence>
<comment type="caution">
    <text evidence="1">The sequence shown here is derived from an EMBL/GenBank/DDBJ whole genome shotgun (WGS) entry which is preliminary data.</text>
</comment>
<name>A0A8T0TI08_PANVG</name>
<protein>
    <submittedName>
        <fullName evidence="1">Uncharacterized protein</fullName>
    </submittedName>
</protein>
<dbReference type="EMBL" id="CM029043">
    <property type="protein sequence ID" value="KAG2611481.1"/>
    <property type="molecule type" value="Genomic_DNA"/>
</dbReference>
<dbReference type="Proteomes" id="UP000823388">
    <property type="component" value="Chromosome 4K"/>
</dbReference>